<gene>
    <name evidence="12" type="ORF">AURDEDRAFT_72907</name>
</gene>
<evidence type="ECO:0000256" key="4">
    <source>
        <dbReference type="ARBA" id="ARBA00022741"/>
    </source>
</evidence>
<keyword evidence="7 9" id="KW-0472">Membrane</keyword>
<feature type="region of interest" description="Disordered" evidence="8">
    <location>
        <begin position="406"/>
        <end position="431"/>
    </location>
</feature>
<dbReference type="CDD" id="cd03244">
    <property type="entry name" value="ABCC_MRP_domain2"/>
    <property type="match status" value="1"/>
</dbReference>
<dbReference type="SUPFAM" id="SSF90123">
    <property type="entry name" value="ABC transporter transmembrane region"/>
    <property type="match status" value="1"/>
</dbReference>
<dbReference type="InterPro" id="IPR011527">
    <property type="entry name" value="ABC1_TM_dom"/>
</dbReference>
<organism evidence="12 13">
    <name type="scientific">Auricularia subglabra (strain TFB-10046 / SS5)</name>
    <name type="common">White-rot fungus</name>
    <name type="synonym">Auricularia delicata (strain TFB10046)</name>
    <dbReference type="NCBI Taxonomy" id="717982"/>
    <lineage>
        <taxon>Eukaryota</taxon>
        <taxon>Fungi</taxon>
        <taxon>Dikarya</taxon>
        <taxon>Basidiomycota</taxon>
        <taxon>Agaricomycotina</taxon>
        <taxon>Agaricomycetes</taxon>
        <taxon>Auriculariales</taxon>
        <taxon>Auriculariaceae</taxon>
        <taxon>Auricularia</taxon>
    </lineage>
</organism>
<dbReference type="EMBL" id="JH687836">
    <property type="protein sequence ID" value="EJD37722.1"/>
    <property type="molecule type" value="Genomic_DNA"/>
</dbReference>
<feature type="non-terminal residue" evidence="12">
    <location>
        <position position="1"/>
    </location>
</feature>
<feature type="transmembrane region" description="Helical" evidence="9">
    <location>
        <begin position="61"/>
        <end position="83"/>
    </location>
</feature>
<dbReference type="Pfam" id="PF00005">
    <property type="entry name" value="ABC_tran"/>
    <property type="match status" value="1"/>
</dbReference>
<dbReference type="InterPro" id="IPR036640">
    <property type="entry name" value="ABC1_TM_sf"/>
</dbReference>
<dbReference type="PROSITE" id="PS00211">
    <property type="entry name" value="ABC_TRANSPORTER_1"/>
    <property type="match status" value="1"/>
</dbReference>
<evidence type="ECO:0000256" key="9">
    <source>
        <dbReference type="SAM" id="Phobius"/>
    </source>
</evidence>
<comment type="subcellular location">
    <subcellularLocation>
        <location evidence="1">Membrane</location>
        <topology evidence="1">Multi-pass membrane protein</topology>
    </subcellularLocation>
</comment>
<dbReference type="PANTHER" id="PTHR24223">
    <property type="entry name" value="ATP-BINDING CASSETTE SUB-FAMILY C"/>
    <property type="match status" value="1"/>
</dbReference>
<evidence type="ECO:0000313" key="13">
    <source>
        <dbReference type="Proteomes" id="UP000006514"/>
    </source>
</evidence>
<dbReference type="FunFam" id="3.40.50.300:FF:000838">
    <property type="entry name" value="ABC multidrug transporter (Eurofung)"/>
    <property type="match status" value="1"/>
</dbReference>
<reference evidence="13" key="1">
    <citation type="journal article" date="2012" name="Science">
        <title>The Paleozoic origin of enzymatic lignin decomposition reconstructed from 31 fungal genomes.</title>
        <authorList>
            <person name="Floudas D."/>
            <person name="Binder M."/>
            <person name="Riley R."/>
            <person name="Barry K."/>
            <person name="Blanchette R.A."/>
            <person name="Henrissat B."/>
            <person name="Martinez A.T."/>
            <person name="Otillar R."/>
            <person name="Spatafora J.W."/>
            <person name="Yadav J.S."/>
            <person name="Aerts A."/>
            <person name="Benoit I."/>
            <person name="Boyd A."/>
            <person name="Carlson A."/>
            <person name="Copeland A."/>
            <person name="Coutinho P.M."/>
            <person name="de Vries R.P."/>
            <person name="Ferreira P."/>
            <person name="Findley K."/>
            <person name="Foster B."/>
            <person name="Gaskell J."/>
            <person name="Glotzer D."/>
            <person name="Gorecki P."/>
            <person name="Heitman J."/>
            <person name="Hesse C."/>
            <person name="Hori C."/>
            <person name="Igarashi K."/>
            <person name="Jurgens J.A."/>
            <person name="Kallen N."/>
            <person name="Kersten P."/>
            <person name="Kohler A."/>
            <person name="Kuees U."/>
            <person name="Kumar T.K.A."/>
            <person name="Kuo A."/>
            <person name="LaButti K."/>
            <person name="Larrondo L.F."/>
            <person name="Lindquist E."/>
            <person name="Ling A."/>
            <person name="Lombard V."/>
            <person name="Lucas S."/>
            <person name="Lundell T."/>
            <person name="Martin R."/>
            <person name="McLaughlin D.J."/>
            <person name="Morgenstern I."/>
            <person name="Morin E."/>
            <person name="Murat C."/>
            <person name="Nagy L.G."/>
            <person name="Nolan M."/>
            <person name="Ohm R.A."/>
            <person name="Patyshakuliyeva A."/>
            <person name="Rokas A."/>
            <person name="Ruiz-Duenas F.J."/>
            <person name="Sabat G."/>
            <person name="Salamov A."/>
            <person name="Samejima M."/>
            <person name="Schmutz J."/>
            <person name="Slot J.C."/>
            <person name="St John F."/>
            <person name="Stenlid J."/>
            <person name="Sun H."/>
            <person name="Sun S."/>
            <person name="Syed K."/>
            <person name="Tsang A."/>
            <person name="Wiebenga A."/>
            <person name="Young D."/>
            <person name="Pisabarro A."/>
            <person name="Eastwood D.C."/>
            <person name="Martin F."/>
            <person name="Cullen D."/>
            <person name="Grigoriev I.V."/>
            <person name="Hibbett D.S."/>
        </authorList>
    </citation>
    <scope>NUCLEOTIDE SEQUENCE [LARGE SCALE GENOMIC DNA]</scope>
    <source>
        <strain evidence="13">TFB10046</strain>
    </source>
</reference>
<keyword evidence="2" id="KW-0813">Transport</keyword>
<dbReference type="InterPro" id="IPR017871">
    <property type="entry name" value="ABC_transporter-like_CS"/>
</dbReference>
<dbReference type="eggNOG" id="KOG0054">
    <property type="taxonomic scope" value="Eukaryota"/>
</dbReference>
<keyword evidence="12" id="KW-0378">Hydrolase</keyword>
<dbReference type="GO" id="GO:0005524">
    <property type="term" value="F:ATP binding"/>
    <property type="evidence" value="ECO:0007669"/>
    <property type="project" value="UniProtKB-KW"/>
</dbReference>
<dbReference type="GO" id="GO:0016887">
    <property type="term" value="F:ATP hydrolysis activity"/>
    <property type="evidence" value="ECO:0007669"/>
    <property type="project" value="InterPro"/>
</dbReference>
<dbReference type="InterPro" id="IPR027417">
    <property type="entry name" value="P-loop_NTPase"/>
</dbReference>
<proteinExistence type="predicted"/>
<evidence type="ECO:0000259" key="11">
    <source>
        <dbReference type="PROSITE" id="PS50929"/>
    </source>
</evidence>
<keyword evidence="6 9" id="KW-1133">Transmembrane helix</keyword>
<evidence type="ECO:0000256" key="3">
    <source>
        <dbReference type="ARBA" id="ARBA00022692"/>
    </source>
</evidence>
<evidence type="ECO:0000256" key="7">
    <source>
        <dbReference type="ARBA" id="ARBA00023136"/>
    </source>
</evidence>
<dbReference type="InterPro" id="IPR003439">
    <property type="entry name" value="ABC_transporter-like_ATP-bd"/>
</dbReference>
<dbReference type="InterPro" id="IPR050173">
    <property type="entry name" value="ABC_transporter_C-like"/>
</dbReference>
<dbReference type="Proteomes" id="UP000006514">
    <property type="component" value="Unassembled WGS sequence"/>
</dbReference>
<keyword evidence="3 9" id="KW-0812">Transmembrane</keyword>
<dbReference type="FunCoup" id="J0D0D3">
    <property type="interactions" value="58"/>
</dbReference>
<dbReference type="Gene3D" id="3.40.50.300">
    <property type="entry name" value="P-loop containing nucleotide triphosphate hydrolases"/>
    <property type="match status" value="1"/>
</dbReference>
<accession>J0D0D3</accession>
<dbReference type="PROSITE" id="PS50893">
    <property type="entry name" value="ABC_TRANSPORTER_2"/>
    <property type="match status" value="1"/>
</dbReference>
<feature type="domain" description="ABC transmembrane type-1" evidence="11">
    <location>
        <begin position="1"/>
        <end position="120"/>
    </location>
</feature>
<keyword evidence="5" id="KW-0067">ATP-binding</keyword>
<keyword evidence="13" id="KW-1185">Reference proteome</keyword>
<evidence type="ECO:0000256" key="5">
    <source>
        <dbReference type="ARBA" id="ARBA00022840"/>
    </source>
</evidence>
<protein>
    <submittedName>
        <fullName evidence="12">p-loop containing nucleoside triphosphate hydrolase protein</fullName>
    </submittedName>
</protein>
<dbReference type="PROSITE" id="PS50929">
    <property type="entry name" value="ABC_TM1F"/>
    <property type="match status" value="1"/>
</dbReference>
<dbReference type="KEGG" id="adl:AURDEDRAFT_72907"/>
<evidence type="ECO:0000256" key="6">
    <source>
        <dbReference type="ARBA" id="ARBA00022989"/>
    </source>
</evidence>
<name>J0D0D3_AURST</name>
<feature type="compositionally biased region" description="Polar residues" evidence="8">
    <location>
        <begin position="410"/>
        <end position="431"/>
    </location>
</feature>
<dbReference type="GO" id="GO:0140359">
    <property type="term" value="F:ABC-type transporter activity"/>
    <property type="evidence" value="ECO:0007669"/>
    <property type="project" value="InterPro"/>
</dbReference>
<dbReference type="SUPFAM" id="SSF52540">
    <property type="entry name" value="P-loop containing nucleoside triphosphate hydrolases"/>
    <property type="match status" value="1"/>
</dbReference>
<dbReference type="Gene3D" id="1.20.1560.10">
    <property type="entry name" value="ABC transporter type 1, transmembrane domain"/>
    <property type="match status" value="1"/>
</dbReference>
<evidence type="ECO:0000256" key="1">
    <source>
        <dbReference type="ARBA" id="ARBA00004141"/>
    </source>
</evidence>
<sequence length="431" mass="47429">RTSVEIRRIDAGLRTRLYASFTEALTGIGTIRAHRAQGIFLQDCESKLDAENRVSVAFIEVWLSLYMDVLSNLLVLGVVLFAVGFRGKTNPAKMAVVLTYSLRLSSIMMFTAQTYASVEADMNAVERINVYASLPAESQDDKPDDHVEELWPSEGSVKFDNVELRYEAHLPPALNGLSFDVRSRERVAVVGRTGAGKSSILGALFRVTPTLSNGSIFVDGVDIRNISRQRLRKGLAIIPQDTVLINGTLRSNIDPEGGAPDFELFAALKRVGLADPNGKFALDRHVDQDAFSAGEKQLLAICRAMVRTDTRIMVLDEATSNVDVATDALVQQLIREDFKDRTLLCIAHRLSTILYYDRILVVQDGELAEFDAPLALYDAGGMCLSRRPPHIAEFAQASSVRCARKRRYGGTTSSAPGRRSTLQNSHGQVQP</sequence>
<dbReference type="SMART" id="SM00382">
    <property type="entry name" value="AAA"/>
    <property type="match status" value="1"/>
</dbReference>
<evidence type="ECO:0000256" key="2">
    <source>
        <dbReference type="ARBA" id="ARBA00022448"/>
    </source>
</evidence>
<dbReference type="InterPro" id="IPR003593">
    <property type="entry name" value="AAA+_ATPase"/>
</dbReference>
<evidence type="ECO:0000313" key="12">
    <source>
        <dbReference type="EMBL" id="EJD37722.1"/>
    </source>
</evidence>
<evidence type="ECO:0000259" key="10">
    <source>
        <dbReference type="PROSITE" id="PS50893"/>
    </source>
</evidence>
<evidence type="ECO:0000256" key="8">
    <source>
        <dbReference type="SAM" id="MobiDB-lite"/>
    </source>
</evidence>
<feature type="domain" description="ABC transporter" evidence="10">
    <location>
        <begin position="157"/>
        <end position="389"/>
    </location>
</feature>
<keyword evidence="4" id="KW-0547">Nucleotide-binding</keyword>
<dbReference type="InParanoid" id="J0D0D3"/>
<dbReference type="GO" id="GO:0016020">
    <property type="term" value="C:membrane"/>
    <property type="evidence" value="ECO:0007669"/>
    <property type="project" value="UniProtKB-SubCell"/>
</dbReference>
<dbReference type="OMA" id="IRARITM"/>
<dbReference type="OrthoDB" id="6500128at2759"/>
<dbReference type="AlphaFoldDB" id="J0D0D3"/>